<dbReference type="Proteomes" id="UP000030661">
    <property type="component" value="Unassembled WGS sequence"/>
</dbReference>
<dbReference type="InterPro" id="IPR036291">
    <property type="entry name" value="NAD(P)-bd_dom_sf"/>
</dbReference>
<name>A0A081C9R9_VECG1</name>
<evidence type="ECO:0000259" key="3">
    <source>
        <dbReference type="Pfam" id="PF01408"/>
    </source>
</evidence>
<dbReference type="eggNOG" id="COG0673">
    <property type="taxonomic scope" value="Bacteria"/>
</dbReference>
<evidence type="ECO:0000256" key="2">
    <source>
        <dbReference type="ARBA" id="ARBA00023002"/>
    </source>
</evidence>
<dbReference type="Pfam" id="PF01408">
    <property type="entry name" value="GFO_IDH_MocA"/>
    <property type="match status" value="1"/>
</dbReference>
<dbReference type="PANTHER" id="PTHR42840">
    <property type="entry name" value="NAD(P)-BINDING ROSSMANN-FOLD SUPERFAMILY PROTEIN-RELATED"/>
    <property type="match status" value="1"/>
</dbReference>
<dbReference type="GO" id="GO:0016491">
    <property type="term" value="F:oxidoreductase activity"/>
    <property type="evidence" value="ECO:0007669"/>
    <property type="project" value="UniProtKB-KW"/>
</dbReference>
<dbReference type="HOGENOM" id="CLU_023194_5_0_0"/>
<dbReference type="GO" id="GO:0000166">
    <property type="term" value="F:nucleotide binding"/>
    <property type="evidence" value="ECO:0007669"/>
    <property type="project" value="InterPro"/>
</dbReference>
<dbReference type="SUPFAM" id="SSF55347">
    <property type="entry name" value="Glyceraldehyde-3-phosphate dehydrogenase-like, C-terminal domain"/>
    <property type="match status" value="1"/>
</dbReference>
<dbReference type="Gene3D" id="3.40.50.720">
    <property type="entry name" value="NAD(P)-binding Rossmann-like Domain"/>
    <property type="match status" value="1"/>
</dbReference>
<dbReference type="PANTHER" id="PTHR42840:SF3">
    <property type="entry name" value="BINDING ROSSMANN FOLD OXIDOREDUCTASE, PUTATIVE (AFU_ORTHOLOGUE AFUA_2G10240)-RELATED"/>
    <property type="match status" value="1"/>
</dbReference>
<proteinExistence type="inferred from homology"/>
<protein>
    <recommendedName>
        <fullName evidence="3">Gfo/Idh/MocA-like oxidoreductase N-terminal domain-containing protein</fullName>
    </recommendedName>
</protein>
<sequence>MKKKQIRTGLIGSGFAAAFHFESLQKVYGTDVEVVGVFSATPAHREEFARKREIQAFENLEQVFDACDVVHVCTPAYTHVDIAIEALQRDKFAIVEKPLTGYFGDGSEGFHGDRFPKTQACEAAYQNITHLMEVEQTSKARVCYAENWVYAPSIQKEREIIEKTGAQILWIHGEEAHSGSHSPYYGYWKYSGGGVMLGKGCHPLTAALYLKCVEGRAQRGKPIRPASVSARTHAITRMENFRNSGRHIRQDYYDIDDFSLMHVQFEDGTIADIFASDIILGGIHNWLEVAANNHRTVCNINPNTAMQTYNPVDAYFQDIYVVEKIGTKQGWSNPSPDEDWFTGYPEEMEAFYRTIAYGDPLESDTSLAADAISTIYSAYVSAEQKGAETAIKIF</sequence>
<dbReference type="EMBL" id="DF820478">
    <property type="protein sequence ID" value="GAK61324.1"/>
    <property type="molecule type" value="Genomic_DNA"/>
</dbReference>
<accession>A0A081C9R9</accession>
<dbReference type="Gene3D" id="3.30.360.10">
    <property type="entry name" value="Dihydrodipicolinate Reductase, domain 2"/>
    <property type="match status" value="1"/>
</dbReference>
<reference evidence="4" key="1">
    <citation type="journal article" date="2015" name="PeerJ">
        <title>First genomic representation of candidate bacterial phylum KSB3 points to enhanced environmental sensing as a trigger of wastewater bulking.</title>
        <authorList>
            <person name="Sekiguchi Y."/>
            <person name="Ohashi A."/>
            <person name="Parks D.H."/>
            <person name="Yamauchi T."/>
            <person name="Tyson G.W."/>
            <person name="Hugenholtz P."/>
        </authorList>
    </citation>
    <scope>NUCLEOTIDE SEQUENCE [LARGE SCALE GENOMIC DNA]</scope>
</reference>
<dbReference type="AlphaFoldDB" id="A0A081C9R9"/>
<keyword evidence="5" id="KW-1185">Reference proteome</keyword>
<dbReference type="SUPFAM" id="SSF51735">
    <property type="entry name" value="NAD(P)-binding Rossmann-fold domains"/>
    <property type="match status" value="1"/>
</dbReference>
<feature type="domain" description="Gfo/Idh/MocA-like oxidoreductase N-terminal" evidence="3">
    <location>
        <begin position="6"/>
        <end position="101"/>
    </location>
</feature>
<evidence type="ECO:0000256" key="1">
    <source>
        <dbReference type="ARBA" id="ARBA00010928"/>
    </source>
</evidence>
<comment type="similarity">
    <text evidence="1">Belongs to the Gfo/Idh/MocA family.</text>
</comment>
<dbReference type="STRING" id="1499967.U27_01224"/>
<keyword evidence="2" id="KW-0560">Oxidoreductase</keyword>
<evidence type="ECO:0000313" key="5">
    <source>
        <dbReference type="Proteomes" id="UP000030661"/>
    </source>
</evidence>
<evidence type="ECO:0000313" key="4">
    <source>
        <dbReference type="EMBL" id="GAK61324.1"/>
    </source>
</evidence>
<dbReference type="InterPro" id="IPR000683">
    <property type="entry name" value="Gfo/Idh/MocA-like_OxRdtase_N"/>
</dbReference>
<gene>
    <name evidence="4" type="ORF">U27_01224</name>
</gene>
<organism evidence="4">
    <name type="scientific">Vecturithrix granuli</name>
    <dbReference type="NCBI Taxonomy" id="1499967"/>
    <lineage>
        <taxon>Bacteria</taxon>
        <taxon>Candidatus Moduliflexota</taxon>
        <taxon>Candidatus Vecturitrichia</taxon>
        <taxon>Candidatus Vecturitrichales</taxon>
        <taxon>Candidatus Vecturitrichaceae</taxon>
        <taxon>Candidatus Vecturithrix</taxon>
    </lineage>
</organism>